<keyword evidence="1" id="KW-0812">Transmembrane</keyword>
<organism evidence="2 3">
    <name type="scientific">Chengkuizengella marina</name>
    <dbReference type="NCBI Taxonomy" id="2507566"/>
    <lineage>
        <taxon>Bacteria</taxon>
        <taxon>Bacillati</taxon>
        <taxon>Bacillota</taxon>
        <taxon>Bacilli</taxon>
        <taxon>Bacillales</taxon>
        <taxon>Paenibacillaceae</taxon>
        <taxon>Chengkuizengella</taxon>
    </lineage>
</organism>
<dbReference type="InterPro" id="IPR047928">
    <property type="entry name" value="Perm_prefix_1"/>
</dbReference>
<keyword evidence="1" id="KW-0472">Membrane</keyword>
<dbReference type="OrthoDB" id="9816425at2"/>
<feature type="transmembrane region" description="Helical" evidence="1">
    <location>
        <begin position="82"/>
        <end position="103"/>
    </location>
</feature>
<proteinExistence type="predicted"/>
<dbReference type="AlphaFoldDB" id="A0A6N9PYT7"/>
<feature type="transmembrane region" description="Helical" evidence="1">
    <location>
        <begin position="197"/>
        <end position="222"/>
    </location>
</feature>
<dbReference type="EMBL" id="SIJB01000009">
    <property type="protein sequence ID" value="NBI28127.1"/>
    <property type="molecule type" value="Genomic_DNA"/>
</dbReference>
<evidence type="ECO:0000313" key="3">
    <source>
        <dbReference type="Proteomes" id="UP000448943"/>
    </source>
</evidence>
<name>A0A6N9PYT7_9BACL</name>
<gene>
    <name evidence="2" type="ORF">ERL59_04040</name>
</gene>
<dbReference type="RefSeq" id="WP_160644779.1">
    <property type="nucleotide sequence ID" value="NZ_SIJB01000009.1"/>
</dbReference>
<keyword evidence="3" id="KW-1185">Reference proteome</keyword>
<evidence type="ECO:0000256" key="1">
    <source>
        <dbReference type="SAM" id="Phobius"/>
    </source>
</evidence>
<comment type="caution">
    <text evidence="2">The sequence shown here is derived from an EMBL/GenBank/DDBJ whole genome shotgun (WGS) entry which is preliminary data.</text>
</comment>
<accession>A0A6N9PYT7</accession>
<reference evidence="2 3" key="1">
    <citation type="submission" date="2019-01" db="EMBL/GenBank/DDBJ databases">
        <title>Chengkuizengella sp. nov., isolated from deep-sea sediment of East Pacific Ocean.</title>
        <authorList>
            <person name="Yang J."/>
            <person name="Lai Q."/>
            <person name="Shao Z."/>
        </authorList>
    </citation>
    <scope>NUCLEOTIDE SEQUENCE [LARGE SCALE GENOMIC DNA]</scope>
    <source>
        <strain evidence="2 3">YPA3-1-1</strain>
    </source>
</reference>
<dbReference type="Proteomes" id="UP000448943">
    <property type="component" value="Unassembled WGS sequence"/>
</dbReference>
<protein>
    <submittedName>
        <fullName evidence="2">Uncharacterized protein</fullName>
    </submittedName>
</protein>
<sequence length="231" mass="26969">MKQIDQYINSIYKETNGNIQETKELKEEMRSHLIEAVHELKEEGYAEQEAINMAIERFGGEREVSSIILKLTTAKKKLENKIIKSAVVILLLGTVLSVIFLMMDWNNTTERQNFANQIFKKLGTNSEISEETEQFITTFVKSNASIYEMSVEFITEEWNRPIDYGIKDGTWFTNYLIKDGKDFSNGYWAVDIWMTKYTYLSIGILSGSISIFLSLLMVWIFMKKYRIKREV</sequence>
<keyword evidence="1" id="KW-1133">Transmembrane helix</keyword>
<evidence type="ECO:0000313" key="2">
    <source>
        <dbReference type="EMBL" id="NBI28127.1"/>
    </source>
</evidence>
<dbReference type="NCBIfam" id="NF038403">
    <property type="entry name" value="perm_prefix_1"/>
    <property type="match status" value="1"/>
</dbReference>